<comment type="caution">
    <text evidence="1">The sequence shown here is derived from an EMBL/GenBank/DDBJ whole genome shotgun (WGS) entry which is preliminary data.</text>
</comment>
<evidence type="ECO:0000313" key="2">
    <source>
        <dbReference type="Proteomes" id="UP000469949"/>
    </source>
</evidence>
<sequence>MALPLCLRRDAHHRSCGDLTSREPALPSVVGRLRQAPA</sequence>
<proteinExistence type="predicted"/>
<organism evidence="1 2">
    <name type="scientific">Methylorubrum populi</name>
    <dbReference type="NCBI Taxonomy" id="223967"/>
    <lineage>
        <taxon>Bacteria</taxon>
        <taxon>Pseudomonadati</taxon>
        <taxon>Pseudomonadota</taxon>
        <taxon>Alphaproteobacteria</taxon>
        <taxon>Hyphomicrobiales</taxon>
        <taxon>Methylobacteriaceae</taxon>
        <taxon>Methylorubrum</taxon>
    </lineage>
</organism>
<dbReference type="EMBL" id="WEKV01000018">
    <property type="protein sequence ID" value="KAB7783006.1"/>
    <property type="molecule type" value="Genomic_DNA"/>
</dbReference>
<dbReference type="AlphaFoldDB" id="A0A833J3L2"/>
<protein>
    <submittedName>
        <fullName evidence="1">Uncharacterized protein</fullName>
    </submittedName>
</protein>
<gene>
    <name evidence="1" type="ORF">F8B43_4300</name>
</gene>
<dbReference type="Proteomes" id="UP000469949">
    <property type="component" value="Unassembled WGS sequence"/>
</dbReference>
<accession>A0A833J3L2</accession>
<name>A0A833J3L2_9HYPH</name>
<reference evidence="1 2" key="1">
    <citation type="submission" date="2019-10" db="EMBL/GenBank/DDBJ databases">
        <title>Draft Genome Sequence of the Caffeine Degrading Methylotroph Methylorubrum populi PINKEL.</title>
        <authorList>
            <person name="Dawson S.C."/>
            <person name="Zhang X."/>
            <person name="Wright M.E."/>
            <person name="Sharma G."/>
            <person name="Langner J.T."/>
            <person name="Ditty J.L."/>
            <person name="Subuyuj G.A."/>
        </authorList>
    </citation>
    <scope>NUCLEOTIDE SEQUENCE [LARGE SCALE GENOMIC DNA]</scope>
    <source>
        <strain evidence="1 2">Pinkel</strain>
    </source>
</reference>
<evidence type="ECO:0000313" key="1">
    <source>
        <dbReference type="EMBL" id="KAB7783006.1"/>
    </source>
</evidence>